<dbReference type="EMBL" id="JADLRE010000022">
    <property type="protein sequence ID" value="MBF6228445.1"/>
    <property type="molecule type" value="Genomic_DNA"/>
</dbReference>
<protein>
    <submittedName>
        <fullName evidence="1">Uncharacterized protein</fullName>
    </submittedName>
</protein>
<name>A0ABS0CDL6_9NOCA</name>
<comment type="caution">
    <text evidence="1">The sequence shown here is derived from an EMBL/GenBank/DDBJ whole genome shotgun (WGS) entry which is preliminary data.</text>
</comment>
<evidence type="ECO:0000313" key="1">
    <source>
        <dbReference type="EMBL" id="MBF6228445.1"/>
    </source>
</evidence>
<gene>
    <name evidence="1" type="ORF">IU470_25480</name>
</gene>
<evidence type="ECO:0000313" key="2">
    <source>
        <dbReference type="Proteomes" id="UP000807309"/>
    </source>
</evidence>
<reference evidence="1 2" key="1">
    <citation type="submission" date="2020-10" db="EMBL/GenBank/DDBJ databases">
        <title>Identification of Nocardia species via Next-generation sequencing and recognition of intraspecies genetic diversity.</title>
        <authorList>
            <person name="Li P."/>
            <person name="Li P."/>
            <person name="Lu B."/>
        </authorList>
    </citation>
    <scope>NUCLEOTIDE SEQUENCE [LARGE SCALE GENOMIC DNA]</scope>
    <source>
        <strain evidence="1 2">N-11</strain>
    </source>
</reference>
<dbReference type="RefSeq" id="WP_195035349.1">
    <property type="nucleotide sequence ID" value="NZ_JADLRE010000022.1"/>
</dbReference>
<dbReference type="Proteomes" id="UP000807309">
    <property type="component" value="Unassembled WGS sequence"/>
</dbReference>
<accession>A0ABS0CDL6</accession>
<sequence length="151" mass="16771">MRQIVWDVVGSKVPEERWLLENLDSLDDGQVSRSLRRAGGRWRGPVRFGLADVAPFVLPLVWMVVEQLSDHATGKAVDAATSRIGTRVRAMVGRRRVADPVVPPVDSETLRRVRRQVVDGAVARGFDNARAEELAEEVVARLRAIEPDIGQ</sequence>
<keyword evidence="2" id="KW-1185">Reference proteome</keyword>
<proteinExistence type="predicted"/>
<organism evidence="1 2">
    <name type="scientific">Nocardia abscessus</name>
    <dbReference type="NCBI Taxonomy" id="120957"/>
    <lineage>
        <taxon>Bacteria</taxon>
        <taxon>Bacillati</taxon>
        <taxon>Actinomycetota</taxon>
        <taxon>Actinomycetes</taxon>
        <taxon>Mycobacteriales</taxon>
        <taxon>Nocardiaceae</taxon>
        <taxon>Nocardia</taxon>
    </lineage>
</organism>